<dbReference type="CDD" id="cd00265">
    <property type="entry name" value="MADS_MEF2_like"/>
    <property type="match status" value="1"/>
</dbReference>
<dbReference type="PANTHER" id="PTHR48019">
    <property type="entry name" value="SERUM RESPONSE FACTOR HOMOLOG"/>
    <property type="match status" value="1"/>
</dbReference>
<feature type="domain" description="MADS-box" evidence="6">
    <location>
        <begin position="1"/>
        <end position="61"/>
    </location>
</feature>
<dbReference type="Pfam" id="PF00319">
    <property type="entry name" value="SRF-TF"/>
    <property type="match status" value="1"/>
</dbReference>
<name>B2ZX85_CRYJA</name>
<proteinExistence type="evidence at transcript level"/>
<protein>
    <submittedName>
        <fullName evidence="7">B-class MADS-box transcription factor</fullName>
    </submittedName>
</protein>
<dbReference type="GO" id="GO:0000977">
    <property type="term" value="F:RNA polymerase II transcription regulatory region sequence-specific DNA binding"/>
    <property type="evidence" value="ECO:0007669"/>
    <property type="project" value="InterPro"/>
</dbReference>
<dbReference type="SMART" id="SM00432">
    <property type="entry name" value="MADS"/>
    <property type="match status" value="1"/>
</dbReference>
<dbReference type="Pfam" id="PF01486">
    <property type="entry name" value="K-box"/>
    <property type="match status" value="1"/>
</dbReference>
<evidence type="ECO:0000256" key="5">
    <source>
        <dbReference type="ARBA" id="ARBA00023242"/>
    </source>
</evidence>
<keyword evidence="3" id="KW-0238">DNA-binding</keyword>
<organism evidence="7">
    <name type="scientific">Cryptomeria japonica</name>
    <name type="common">Japanese cedar</name>
    <name type="synonym">Cupressus japonica</name>
    <dbReference type="NCBI Taxonomy" id="3369"/>
    <lineage>
        <taxon>Eukaryota</taxon>
        <taxon>Viridiplantae</taxon>
        <taxon>Streptophyta</taxon>
        <taxon>Embryophyta</taxon>
        <taxon>Tracheophyta</taxon>
        <taxon>Spermatophyta</taxon>
        <taxon>Pinopsida</taxon>
        <taxon>Pinidae</taxon>
        <taxon>Conifers II</taxon>
        <taxon>Cupressales</taxon>
        <taxon>Cupressaceae</taxon>
        <taxon>Cryptomeria</taxon>
    </lineage>
</organism>
<sequence>MVRGKIQMKAIENQISRQVTFSKRRKGLFKKANELSVLCDAQVAAIVFSSTGKVFENASCSMKSIIERYSTVSGLQLCQNEYEFATYGTENEKLHAKLRNLQGEDLELVPLIELDQLQQTLELATRKVRERKVLGLEQQLTFLNQKVAENHYDYGQIFYGAKEVNPIGNAFTLPKFYVQPIQPNLNSSEYDKN</sequence>
<dbReference type="GO" id="GO:0046983">
    <property type="term" value="F:protein dimerization activity"/>
    <property type="evidence" value="ECO:0007669"/>
    <property type="project" value="InterPro"/>
</dbReference>
<dbReference type="Gene3D" id="3.40.1810.10">
    <property type="entry name" value="Transcription factor, MADS-box"/>
    <property type="match status" value="1"/>
</dbReference>
<dbReference type="GO" id="GO:0003700">
    <property type="term" value="F:DNA-binding transcription factor activity"/>
    <property type="evidence" value="ECO:0007669"/>
    <property type="project" value="InterPro"/>
</dbReference>
<dbReference type="AlphaFoldDB" id="B2ZX85"/>
<keyword evidence="2" id="KW-0805">Transcription regulation</keyword>
<keyword evidence="4" id="KW-0804">Transcription</keyword>
<evidence type="ECO:0000259" key="6">
    <source>
        <dbReference type="PROSITE" id="PS50066"/>
    </source>
</evidence>
<dbReference type="InterPro" id="IPR002100">
    <property type="entry name" value="TF_MADSbox"/>
</dbReference>
<evidence type="ECO:0000256" key="4">
    <source>
        <dbReference type="ARBA" id="ARBA00023163"/>
    </source>
</evidence>
<reference evidence="7" key="1">
    <citation type="journal article" date="2008" name="BMC Genomics">
        <title>Characterization of expressed sequence tags from a full-length enriched cDNA library of Cryptomeria japonica male strobili.</title>
        <authorList>
            <person name="Futamura N."/>
            <person name="Totoki Y."/>
            <person name="Toyoda A."/>
            <person name="Igasaki T."/>
            <person name="Nanjo T."/>
            <person name="Seki M."/>
            <person name="Sakaki Y."/>
            <person name="Mari A."/>
            <person name="Shinozaki K."/>
            <person name="Shinohara K."/>
        </authorList>
    </citation>
    <scope>NUCLEOTIDE SEQUENCE</scope>
    <source>
        <tissue evidence="7">Male strobilus</tissue>
    </source>
</reference>
<dbReference type="PROSITE" id="PS50066">
    <property type="entry name" value="MADS_BOX_2"/>
    <property type="match status" value="1"/>
</dbReference>
<evidence type="ECO:0000256" key="2">
    <source>
        <dbReference type="ARBA" id="ARBA00023015"/>
    </source>
</evidence>
<evidence type="ECO:0000256" key="3">
    <source>
        <dbReference type="ARBA" id="ARBA00023125"/>
    </source>
</evidence>
<dbReference type="SUPFAM" id="SSF55455">
    <property type="entry name" value="SRF-like"/>
    <property type="match status" value="1"/>
</dbReference>
<dbReference type="InterPro" id="IPR050142">
    <property type="entry name" value="MADS-box/MEF2_TF"/>
</dbReference>
<accession>B2ZX85</accession>
<comment type="subcellular location">
    <subcellularLocation>
        <location evidence="1">Nucleus</location>
    </subcellularLocation>
</comment>
<dbReference type="EMBL" id="AB359035">
    <property type="protein sequence ID" value="BAG48502.1"/>
    <property type="molecule type" value="mRNA"/>
</dbReference>
<evidence type="ECO:0000313" key="7">
    <source>
        <dbReference type="EMBL" id="BAG48502.1"/>
    </source>
</evidence>
<dbReference type="InterPro" id="IPR036879">
    <property type="entry name" value="TF_MADSbox_sf"/>
</dbReference>
<dbReference type="InterPro" id="IPR033896">
    <property type="entry name" value="MEF2-like_N"/>
</dbReference>
<dbReference type="GO" id="GO:0005634">
    <property type="term" value="C:nucleus"/>
    <property type="evidence" value="ECO:0007669"/>
    <property type="project" value="UniProtKB-SubCell"/>
</dbReference>
<dbReference type="PRINTS" id="PR00404">
    <property type="entry name" value="MADSDOMAIN"/>
</dbReference>
<evidence type="ECO:0000256" key="1">
    <source>
        <dbReference type="ARBA" id="ARBA00004123"/>
    </source>
</evidence>
<dbReference type="InterPro" id="IPR002487">
    <property type="entry name" value="TF_Kbox"/>
</dbReference>
<dbReference type="GO" id="GO:0045944">
    <property type="term" value="P:positive regulation of transcription by RNA polymerase II"/>
    <property type="evidence" value="ECO:0007669"/>
    <property type="project" value="InterPro"/>
</dbReference>
<keyword evidence="5" id="KW-0539">Nucleus</keyword>